<feature type="domain" description="Major facilitator superfamily (MFS) profile" evidence="9">
    <location>
        <begin position="13"/>
        <end position="495"/>
    </location>
</feature>
<dbReference type="InterPro" id="IPR050360">
    <property type="entry name" value="MFS_Sugar_Transporters"/>
</dbReference>
<proteinExistence type="inferred from homology"/>
<protein>
    <submittedName>
        <fullName evidence="10">MFS sugar transporter</fullName>
    </submittedName>
</protein>
<feature type="transmembrane region" description="Helical" evidence="8">
    <location>
        <begin position="473"/>
        <end position="491"/>
    </location>
</feature>
<dbReference type="PRINTS" id="PR00171">
    <property type="entry name" value="SUGRTRNSPORT"/>
</dbReference>
<reference evidence="10 11" key="1">
    <citation type="submission" date="2024-03" db="EMBL/GenBank/DDBJ databases">
        <title>Genome-scale model development and genomic sequencing of the oleaginous clade Lipomyces.</title>
        <authorList>
            <consortium name="Lawrence Berkeley National Laboratory"/>
            <person name="Czajka J.J."/>
            <person name="Han Y."/>
            <person name="Kim J."/>
            <person name="Mondo S.J."/>
            <person name="Hofstad B.A."/>
            <person name="Robles A."/>
            <person name="Haridas S."/>
            <person name="Riley R."/>
            <person name="LaButti K."/>
            <person name="Pangilinan J."/>
            <person name="Andreopoulos W."/>
            <person name="Lipzen A."/>
            <person name="Yan J."/>
            <person name="Wang M."/>
            <person name="Ng V."/>
            <person name="Grigoriev I.V."/>
            <person name="Spatafora J.W."/>
            <person name="Magnuson J.K."/>
            <person name="Baker S.E."/>
            <person name="Pomraning K.R."/>
        </authorList>
    </citation>
    <scope>NUCLEOTIDE SEQUENCE [LARGE SCALE GENOMIC DNA]</scope>
    <source>
        <strain evidence="10 11">Phaff 52-87</strain>
    </source>
</reference>
<feature type="transmembrane region" description="Helical" evidence="8">
    <location>
        <begin position="370"/>
        <end position="393"/>
    </location>
</feature>
<evidence type="ECO:0000256" key="4">
    <source>
        <dbReference type="ARBA" id="ARBA00022692"/>
    </source>
</evidence>
<dbReference type="Proteomes" id="UP001498771">
    <property type="component" value="Unassembled WGS sequence"/>
</dbReference>
<evidence type="ECO:0000256" key="2">
    <source>
        <dbReference type="ARBA" id="ARBA00010992"/>
    </source>
</evidence>
<feature type="transmembrane region" description="Helical" evidence="8">
    <location>
        <begin position="442"/>
        <end position="461"/>
    </location>
</feature>
<dbReference type="PROSITE" id="PS00217">
    <property type="entry name" value="SUGAR_TRANSPORT_2"/>
    <property type="match status" value="1"/>
</dbReference>
<dbReference type="PROSITE" id="PS50850">
    <property type="entry name" value="MFS"/>
    <property type="match status" value="1"/>
</dbReference>
<feature type="transmembrane region" description="Helical" evidence="8">
    <location>
        <begin position="109"/>
        <end position="130"/>
    </location>
</feature>
<feature type="transmembrane region" description="Helical" evidence="8">
    <location>
        <begin position="304"/>
        <end position="326"/>
    </location>
</feature>
<organism evidence="10 11">
    <name type="scientific">Myxozyma melibiosi</name>
    <dbReference type="NCBI Taxonomy" id="54550"/>
    <lineage>
        <taxon>Eukaryota</taxon>
        <taxon>Fungi</taxon>
        <taxon>Dikarya</taxon>
        <taxon>Ascomycota</taxon>
        <taxon>Saccharomycotina</taxon>
        <taxon>Lipomycetes</taxon>
        <taxon>Lipomycetales</taxon>
        <taxon>Lipomycetaceae</taxon>
        <taxon>Myxozyma</taxon>
    </lineage>
</organism>
<evidence type="ECO:0000259" key="9">
    <source>
        <dbReference type="PROSITE" id="PS50850"/>
    </source>
</evidence>
<dbReference type="PANTHER" id="PTHR48022">
    <property type="entry name" value="PLASTIDIC GLUCOSE TRANSPORTER 4"/>
    <property type="match status" value="1"/>
</dbReference>
<evidence type="ECO:0000313" key="10">
    <source>
        <dbReference type="EMBL" id="KAK7207551.1"/>
    </source>
</evidence>
<evidence type="ECO:0000256" key="6">
    <source>
        <dbReference type="ARBA" id="ARBA00023136"/>
    </source>
</evidence>
<feature type="transmembrane region" description="Helical" evidence="8">
    <location>
        <begin position="405"/>
        <end position="430"/>
    </location>
</feature>
<comment type="similarity">
    <text evidence="2 7">Belongs to the major facilitator superfamily. Sugar transporter (TC 2.A.1.1) family.</text>
</comment>
<keyword evidence="4 8" id="KW-0812">Transmembrane</keyword>
<evidence type="ECO:0000256" key="5">
    <source>
        <dbReference type="ARBA" id="ARBA00022989"/>
    </source>
</evidence>
<dbReference type="PROSITE" id="PS00216">
    <property type="entry name" value="SUGAR_TRANSPORT_1"/>
    <property type="match status" value="1"/>
</dbReference>
<comment type="subcellular location">
    <subcellularLocation>
        <location evidence="1">Membrane</location>
        <topology evidence="1">Multi-pass membrane protein</topology>
    </subcellularLocation>
</comment>
<dbReference type="InterPro" id="IPR005829">
    <property type="entry name" value="Sugar_transporter_CS"/>
</dbReference>
<feature type="transmembrane region" description="Helical" evidence="8">
    <location>
        <begin position="142"/>
        <end position="160"/>
    </location>
</feature>
<evidence type="ECO:0000256" key="7">
    <source>
        <dbReference type="RuleBase" id="RU003346"/>
    </source>
</evidence>
<dbReference type="SUPFAM" id="SSF103473">
    <property type="entry name" value="MFS general substrate transporter"/>
    <property type="match status" value="1"/>
</dbReference>
<dbReference type="InterPro" id="IPR003663">
    <property type="entry name" value="Sugar/inositol_transpt"/>
</dbReference>
<keyword evidence="11" id="KW-1185">Reference proteome</keyword>
<dbReference type="InterPro" id="IPR005828">
    <property type="entry name" value="MFS_sugar_transport-like"/>
</dbReference>
<keyword evidence="10" id="KW-0762">Sugar transport</keyword>
<dbReference type="GeneID" id="90035846"/>
<dbReference type="InterPro" id="IPR020846">
    <property type="entry name" value="MFS_dom"/>
</dbReference>
<keyword evidence="3 7" id="KW-0813">Transport</keyword>
<dbReference type="NCBIfam" id="TIGR00879">
    <property type="entry name" value="SP"/>
    <property type="match status" value="1"/>
</dbReference>
<gene>
    <name evidence="10" type="ORF">BZA70DRAFT_235301</name>
</gene>
<dbReference type="Gene3D" id="1.20.1250.20">
    <property type="entry name" value="MFS general substrate transporter like domains"/>
    <property type="match status" value="2"/>
</dbReference>
<feature type="transmembrane region" description="Helical" evidence="8">
    <location>
        <begin position="346"/>
        <end position="363"/>
    </location>
</feature>
<evidence type="ECO:0000256" key="3">
    <source>
        <dbReference type="ARBA" id="ARBA00022448"/>
    </source>
</evidence>
<evidence type="ECO:0000256" key="8">
    <source>
        <dbReference type="SAM" id="Phobius"/>
    </source>
</evidence>
<keyword evidence="5 8" id="KW-1133">Transmembrane helix</keyword>
<accession>A0ABR1FCH3</accession>
<evidence type="ECO:0000313" key="11">
    <source>
        <dbReference type="Proteomes" id="UP001498771"/>
    </source>
</evidence>
<feature type="transmembrane region" description="Helical" evidence="8">
    <location>
        <begin position="85"/>
        <end position="103"/>
    </location>
</feature>
<keyword evidence="6 8" id="KW-0472">Membrane</keyword>
<dbReference type="InterPro" id="IPR036259">
    <property type="entry name" value="MFS_trans_sf"/>
</dbReference>
<dbReference type="PANTHER" id="PTHR48022:SF48">
    <property type="entry name" value="SUGAR TRANSPORTER, PUTATIVE (AFU_ORTHOLOGUE AFUA_3G06730)-RELATED"/>
    <property type="match status" value="1"/>
</dbReference>
<feature type="transmembrane region" description="Helical" evidence="8">
    <location>
        <begin position="56"/>
        <end position="73"/>
    </location>
</feature>
<dbReference type="Pfam" id="PF00083">
    <property type="entry name" value="Sugar_tr"/>
    <property type="match status" value="1"/>
</dbReference>
<feature type="transmembrane region" description="Helical" evidence="8">
    <location>
        <begin position="206"/>
        <end position="225"/>
    </location>
</feature>
<evidence type="ECO:0000256" key="1">
    <source>
        <dbReference type="ARBA" id="ARBA00004141"/>
    </source>
</evidence>
<sequence length="557" mass="61753">MDIVKENPFVLGVTCFSSLGGLLFGYDQGVVSGIITMENFAVRFPRVYMDSDYKGWFVSTFLLCAWFGSLINGQITDRMGRKNSMIVAVVIFLLGSSLQTTALSIPMIFAGRAVAGLSVGMLTMVVPLYMAEISPAEIRGSLVVLQQLSITIGILLAFWIDYGANYIGGTRCWPDQPYANGVSFNPYTDVGDGPCQQSSAAWRVPFGLQLLPALVLGVGMLFMPYSPRWLVMRGRDAEAREALCRIRRRAEDDPVIIEEFIGIKAEVLFEHSQHEEKYGSATGAKLEWAQYREIVSNPSSFRRVFIGSAVMFFQQFMGCNALIYYAPTIFAQLGLDSNTNSLLATGVYGIINCLATFIALALIDKIGRRVLLMVGAIGTMISLLFVAGIVGSYQASLPMHPVAGWASVVFIYLYDVNFAYSWAPIGWVLPSEIFPLAIRSKGISITTSATWMCNFIIGLVSPRMLESITYGTYIFFAIFCLLAFFFTLFVIPETRGKSLEEMDLAFNDNTAHEDKQRIIMITSTLEEEFFGDEGRRHASGSSTPRSEDFELQFRENA</sequence>
<comment type="caution">
    <text evidence="10">The sequence shown here is derived from an EMBL/GenBank/DDBJ whole genome shotgun (WGS) entry which is preliminary data.</text>
</comment>
<dbReference type="RefSeq" id="XP_064770584.1">
    <property type="nucleotide sequence ID" value="XM_064910334.1"/>
</dbReference>
<name>A0ABR1FCH3_9ASCO</name>
<dbReference type="EMBL" id="JBBJBU010000001">
    <property type="protein sequence ID" value="KAK7207551.1"/>
    <property type="molecule type" value="Genomic_DNA"/>
</dbReference>